<evidence type="ECO:0000256" key="4">
    <source>
        <dbReference type="ARBA" id="ARBA00022825"/>
    </source>
</evidence>
<reference evidence="6" key="1">
    <citation type="submission" date="2018-06" db="EMBL/GenBank/DDBJ databases">
        <authorList>
            <person name="Zhirakovskaya E."/>
        </authorList>
    </citation>
    <scope>NUCLEOTIDE SEQUENCE</scope>
</reference>
<dbReference type="GO" id="GO:0006508">
    <property type="term" value="P:proteolysis"/>
    <property type="evidence" value="ECO:0007669"/>
    <property type="project" value="UniProtKB-KW"/>
</dbReference>
<dbReference type="SMART" id="SM00245">
    <property type="entry name" value="TSPc"/>
    <property type="match status" value="1"/>
</dbReference>
<dbReference type="AlphaFoldDB" id="A0A3B1D453"/>
<dbReference type="Gene3D" id="3.30.750.44">
    <property type="match status" value="1"/>
</dbReference>
<evidence type="ECO:0000256" key="1">
    <source>
        <dbReference type="ARBA" id="ARBA00009179"/>
    </source>
</evidence>
<accession>A0A3B1D453</accession>
<dbReference type="NCBIfam" id="TIGR00225">
    <property type="entry name" value="prc"/>
    <property type="match status" value="1"/>
</dbReference>
<dbReference type="SMART" id="SM00228">
    <property type="entry name" value="PDZ"/>
    <property type="match status" value="1"/>
</dbReference>
<comment type="similarity">
    <text evidence="1">Belongs to the peptidase S41A family.</text>
</comment>
<dbReference type="GO" id="GO:0030288">
    <property type="term" value="C:outer membrane-bounded periplasmic space"/>
    <property type="evidence" value="ECO:0007669"/>
    <property type="project" value="TreeGrafter"/>
</dbReference>
<dbReference type="Pfam" id="PF13180">
    <property type="entry name" value="PDZ_2"/>
    <property type="match status" value="1"/>
</dbReference>
<keyword evidence="3 6" id="KW-0378">Hydrolase</keyword>
<dbReference type="FunFam" id="3.90.226.10:FF:000029">
    <property type="entry name" value="Peptidase, S41 family"/>
    <property type="match status" value="1"/>
</dbReference>
<dbReference type="CDD" id="cd06782">
    <property type="entry name" value="cpPDZ_CPP-like"/>
    <property type="match status" value="1"/>
</dbReference>
<dbReference type="InterPro" id="IPR005151">
    <property type="entry name" value="Tail-specific_protease"/>
</dbReference>
<feature type="domain" description="PDZ" evidence="5">
    <location>
        <begin position="85"/>
        <end position="153"/>
    </location>
</feature>
<proteinExistence type="inferred from homology"/>
<evidence type="ECO:0000256" key="3">
    <source>
        <dbReference type="ARBA" id="ARBA00022801"/>
    </source>
</evidence>
<evidence type="ECO:0000313" key="6">
    <source>
        <dbReference type="EMBL" id="VAX35522.1"/>
    </source>
</evidence>
<name>A0A3B1D453_9ZZZZ</name>
<dbReference type="SUPFAM" id="SSF52096">
    <property type="entry name" value="ClpP/crotonase"/>
    <property type="match status" value="1"/>
</dbReference>
<dbReference type="SUPFAM" id="SSF50156">
    <property type="entry name" value="PDZ domain-like"/>
    <property type="match status" value="1"/>
</dbReference>
<dbReference type="GO" id="GO:0007165">
    <property type="term" value="P:signal transduction"/>
    <property type="evidence" value="ECO:0007669"/>
    <property type="project" value="TreeGrafter"/>
</dbReference>
<dbReference type="InterPro" id="IPR004447">
    <property type="entry name" value="Peptidase_S41A"/>
</dbReference>
<dbReference type="Gene3D" id="3.90.226.10">
    <property type="entry name" value="2-enoyl-CoA Hydratase, Chain A, domain 1"/>
    <property type="match status" value="1"/>
</dbReference>
<evidence type="ECO:0000259" key="5">
    <source>
        <dbReference type="PROSITE" id="PS50106"/>
    </source>
</evidence>
<sequence>MRKKILVVCSTLVVFFSLTTLAISQISRKVKDDLYSQIELFSYALTTVQSDYVEEIPPKELIYGSLKGMLSTLDPHSQFLTPEEYKELKTETQGKFGGLGIEISMKDGLLTIITPIEDTPAWNSGIKAGDRIVKIEGEVTRDITLSEAVKKLRGKPGTEVNITILREEEFELKEIKIIREIIRIQDVKHVQILNEKIGYIRLTEFREDSAKEFRKALDQLGEEGAESLIVDLRNNPGGLLNVAIRISEEFLPEGKTIVSTKGRRIMQNSISKSRNTDHIVDWPMVILINEGSASGSEILAGAVKDNNRGIVLGTKSFGKGSVQSVIPMPDGSGLRLTTSKYFTPSGTSIHGTGITPDIVVKRIYPPEKEKTEEEKKSKEIFDNIEDKDLKENEELKISKRAEEVRERLLNDNQVQAAMSVLKGIKVYKNFDAPVEMVEEKEVIIHK</sequence>
<dbReference type="Gene3D" id="2.30.42.10">
    <property type="match status" value="1"/>
</dbReference>
<dbReference type="FunFam" id="2.30.42.10:FF:000063">
    <property type="entry name" value="Peptidase, S41 family"/>
    <property type="match status" value="1"/>
</dbReference>
<dbReference type="PANTHER" id="PTHR32060">
    <property type="entry name" value="TAIL-SPECIFIC PROTEASE"/>
    <property type="match status" value="1"/>
</dbReference>
<dbReference type="PROSITE" id="PS50106">
    <property type="entry name" value="PDZ"/>
    <property type="match status" value="1"/>
</dbReference>
<dbReference type="EMBL" id="UOGJ01000063">
    <property type="protein sequence ID" value="VAX35522.1"/>
    <property type="molecule type" value="Genomic_DNA"/>
</dbReference>
<keyword evidence="2 6" id="KW-0645">Protease</keyword>
<dbReference type="InterPro" id="IPR001478">
    <property type="entry name" value="PDZ"/>
</dbReference>
<dbReference type="InterPro" id="IPR029045">
    <property type="entry name" value="ClpP/crotonase-like_dom_sf"/>
</dbReference>
<evidence type="ECO:0000256" key="2">
    <source>
        <dbReference type="ARBA" id="ARBA00022670"/>
    </source>
</evidence>
<dbReference type="CDD" id="cd07560">
    <property type="entry name" value="Peptidase_S41_CPP"/>
    <property type="match status" value="1"/>
</dbReference>
<gene>
    <name evidence="6" type="ORF">MNBD_UNCLBAC01-1886</name>
</gene>
<dbReference type="GO" id="GO:0004252">
    <property type="term" value="F:serine-type endopeptidase activity"/>
    <property type="evidence" value="ECO:0007669"/>
    <property type="project" value="UniProtKB-EC"/>
</dbReference>
<keyword evidence="4" id="KW-0720">Serine protease</keyword>
<dbReference type="Pfam" id="PF03572">
    <property type="entry name" value="Peptidase_S41"/>
    <property type="match status" value="1"/>
</dbReference>
<dbReference type="EC" id="3.4.21.102" evidence="6"/>
<protein>
    <submittedName>
        <fullName evidence="6">Carboxyl-terminal protease</fullName>
        <ecNumber evidence="6">3.4.21.102</ecNumber>
    </submittedName>
</protein>
<dbReference type="InterPro" id="IPR036034">
    <property type="entry name" value="PDZ_sf"/>
</dbReference>
<dbReference type="PANTHER" id="PTHR32060:SF30">
    <property type="entry name" value="CARBOXY-TERMINAL PROCESSING PROTEASE CTPA"/>
    <property type="match status" value="1"/>
</dbReference>
<organism evidence="6">
    <name type="scientific">hydrothermal vent metagenome</name>
    <dbReference type="NCBI Taxonomy" id="652676"/>
    <lineage>
        <taxon>unclassified sequences</taxon>
        <taxon>metagenomes</taxon>
        <taxon>ecological metagenomes</taxon>
    </lineage>
</organism>